<proteinExistence type="predicted"/>
<dbReference type="AlphaFoldDB" id="A0A1C5A2P0"/>
<keyword evidence="3" id="KW-1185">Reference proteome</keyword>
<dbReference type="EMBL" id="FMCT01000011">
    <property type="protein sequence ID" value="SCF39493.1"/>
    <property type="molecule type" value="Genomic_DNA"/>
</dbReference>
<feature type="transmembrane region" description="Helical" evidence="1">
    <location>
        <begin position="18"/>
        <end position="37"/>
    </location>
</feature>
<sequence>MSDQHESRWSLGYTGNRIMWAVIAGALIACLCGGTDLPVQTQLVVLLVVGGVTYGVLTLLHRTRR</sequence>
<evidence type="ECO:0000256" key="1">
    <source>
        <dbReference type="SAM" id="Phobius"/>
    </source>
</evidence>
<keyword evidence="1" id="KW-0812">Transmembrane</keyword>
<dbReference type="RefSeq" id="WP_141723912.1">
    <property type="nucleotide sequence ID" value="NZ_FMCT01000011.1"/>
</dbReference>
<evidence type="ECO:0008006" key="4">
    <source>
        <dbReference type="Google" id="ProtNLM"/>
    </source>
</evidence>
<keyword evidence="1" id="KW-1133">Transmembrane helix</keyword>
<feature type="transmembrane region" description="Helical" evidence="1">
    <location>
        <begin position="43"/>
        <end position="60"/>
    </location>
</feature>
<accession>A0A1C5A2P0</accession>
<dbReference type="Proteomes" id="UP000183585">
    <property type="component" value="Unassembled WGS sequence"/>
</dbReference>
<organism evidence="2 3">
    <name type="scientific">Micromonospora carbonacea</name>
    <dbReference type="NCBI Taxonomy" id="47853"/>
    <lineage>
        <taxon>Bacteria</taxon>
        <taxon>Bacillati</taxon>
        <taxon>Actinomycetota</taxon>
        <taxon>Actinomycetes</taxon>
        <taxon>Micromonosporales</taxon>
        <taxon>Micromonosporaceae</taxon>
        <taxon>Micromonospora</taxon>
    </lineage>
</organism>
<reference evidence="3" key="1">
    <citation type="submission" date="2016-06" db="EMBL/GenBank/DDBJ databases">
        <authorList>
            <person name="Varghese N."/>
            <person name="Submissions Spin"/>
        </authorList>
    </citation>
    <scope>NUCLEOTIDE SEQUENCE [LARGE SCALE GENOMIC DNA]</scope>
    <source>
        <strain evidence="3">DSM 43168</strain>
    </source>
</reference>
<keyword evidence="1" id="KW-0472">Membrane</keyword>
<gene>
    <name evidence="2" type="ORF">GA0070563_11128</name>
</gene>
<protein>
    <recommendedName>
        <fullName evidence="4">DUF2631 domain-containing protein</fullName>
    </recommendedName>
</protein>
<name>A0A1C5A2P0_9ACTN</name>
<evidence type="ECO:0000313" key="3">
    <source>
        <dbReference type="Proteomes" id="UP000183585"/>
    </source>
</evidence>
<evidence type="ECO:0000313" key="2">
    <source>
        <dbReference type="EMBL" id="SCF39493.1"/>
    </source>
</evidence>